<proteinExistence type="predicted"/>
<accession>A0A0F9N2F3</accession>
<protein>
    <submittedName>
        <fullName evidence="1">Uncharacterized protein</fullName>
    </submittedName>
</protein>
<evidence type="ECO:0000313" key="1">
    <source>
        <dbReference type="EMBL" id="KKN12154.1"/>
    </source>
</evidence>
<gene>
    <name evidence="1" type="ORF">LCGC14_1019340</name>
</gene>
<comment type="caution">
    <text evidence="1">The sequence shown here is derived from an EMBL/GenBank/DDBJ whole genome shotgun (WGS) entry which is preliminary data.</text>
</comment>
<organism evidence="1">
    <name type="scientific">marine sediment metagenome</name>
    <dbReference type="NCBI Taxonomy" id="412755"/>
    <lineage>
        <taxon>unclassified sequences</taxon>
        <taxon>metagenomes</taxon>
        <taxon>ecological metagenomes</taxon>
    </lineage>
</organism>
<dbReference type="AlphaFoldDB" id="A0A0F9N2F3"/>
<sequence>MALVRAGALVGQISGSIGSNTFSRNRYGAYVRNRTVPITSTTQAALEAKNRLTAASQAWGALTSTQHLNWETWAQNNPITNRLGEARVLQGNAAYVELNTRILRLAGAQISEPPSADAPDALLTAVVTYDIGLGGTDITFTGTPLAAGVHLWAYFAVMNSDGINYFENLYKLAETGAAAQASPLDYLAAVEARFGTLVVGQKVAWKIATADSATGLISSFLVGSGNIITT</sequence>
<dbReference type="EMBL" id="LAZR01004061">
    <property type="protein sequence ID" value="KKN12154.1"/>
    <property type="molecule type" value="Genomic_DNA"/>
</dbReference>
<reference evidence="1" key="1">
    <citation type="journal article" date="2015" name="Nature">
        <title>Complex archaea that bridge the gap between prokaryotes and eukaryotes.</title>
        <authorList>
            <person name="Spang A."/>
            <person name="Saw J.H."/>
            <person name="Jorgensen S.L."/>
            <person name="Zaremba-Niedzwiedzka K."/>
            <person name="Martijn J."/>
            <person name="Lind A.E."/>
            <person name="van Eijk R."/>
            <person name="Schleper C."/>
            <person name="Guy L."/>
            <person name="Ettema T.J."/>
        </authorList>
    </citation>
    <scope>NUCLEOTIDE SEQUENCE</scope>
</reference>
<name>A0A0F9N2F3_9ZZZZ</name>